<organism evidence="4 5">
    <name type="scientific">Streptomyces coryli</name>
    <dbReference type="NCBI Taxonomy" id="1128680"/>
    <lineage>
        <taxon>Bacteria</taxon>
        <taxon>Bacillati</taxon>
        <taxon>Actinomycetota</taxon>
        <taxon>Actinomycetes</taxon>
        <taxon>Kitasatosporales</taxon>
        <taxon>Streptomycetaceae</taxon>
        <taxon>Streptomyces</taxon>
    </lineage>
</organism>
<proteinExistence type="predicted"/>
<dbReference type="GO" id="GO:0005576">
    <property type="term" value="C:extracellular region"/>
    <property type="evidence" value="ECO:0007669"/>
    <property type="project" value="UniProtKB-SubCell"/>
</dbReference>
<dbReference type="PROSITE" id="PS51677">
    <property type="entry name" value="NODB"/>
    <property type="match status" value="1"/>
</dbReference>
<protein>
    <submittedName>
        <fullName evidence="4">Polysaccharide deacetylase family protein</fullName>
    </submittedName>
</protein>
<comment type="caution">
    <text evidence="4">The sequence shown here is derived from an EMBL/GenBank/DDBJ whole genome shotgun (WGS) entry which is preliminary data.</text>
</comment>
<gene>
    <name evidence="4" type="ORF">G5C51_40975</name>
</gene>
<dbReference type="Gene3D" id="3.20.20.370">
    <property type="entry name" value="Glycoside hydrolase/deacetylase"/>
    <property type="match status" value="1"/>
</dbReference>
<dbReference type="GO" id="GO:0005975">
    <property type="term" value="P:carbohydrate metabolic process"/>
    <property type="evidence" value="ECO:0007669"/>
    <property type="project" value="InterPro"/>
</dbReference>
<dbReference type="SUPFAM" id="SSF88713">
    <property type="entry name" value="Glycoside hydrolase/deacetylase"/>
    <property type="match status" value="1"/>
</dbReference>
<dbReference type="CDD" id="cd10918">
    <property type="entry name" value="CE4_NodB_like_5s_6s"/>
    <property type="match status" value="1"/>
</dbReference>
<dbReference type="InterPro" id="IPR002509">
    <property type="entry name" value="NODB_dom"/>
</dbReference>
<evidence type="ECO:0000259" key="3">
    <source>
        <dbReference type="PROSITE" id="PS51677"/>
    </source>
</evidence>
<dbReference type="AlphaFoldDB" id="A0A6G4UDL2"/>
<sequence length="256" mass="27894">MFHAVCETPAPAAHRLSVAPRDFAAQLDVIAAVGATPVTTAELATAWRDGSPLPRNPVVITFDDGYAGVHRHALPLLTKYGFPATVFAATGWLCGPYDTGGAPDTMLGWPQLRELAAAGVEIGGHSHTHPQLDQIPDPRLHFELRVCREIITAETGSAPTSFAYPFGYSDRRVRQAVRDAGFAQALAVENDLARSRQGPYALRRFTVRRNTTLDAFERAVTGRPQLRDVATDRALTRGYAVVRRSRQAVRKVRAAT</sequence>
<accession>A0A6G4UDL2</accession>
<dbReference type="InterPro" id="IPR051398">
    <property type="entry name" value="Polysacch_Deacetylase"/>
</dbReference>
<evidence type="ECO:0000256" key="1">
    <source>
        <dbReference type="ARBA" id="ARBA00004613"/>
    </source>
</evidence>
<dbReference type="InterPro" id="IPR011330">
    <property type="entry name" value="Glyco_hydro/deAcase_b/a-brl"/>
</dbReference>
<evidence type="ECO:0000313" key="5">
    <source>
        <dbReference type="Proteomes" id="UP000481583"/>
    </source>
</evidence>
<dbReference type="GO" id="GO:0016810">
    <property type="term" value="F:hydrolase activity, acting on carbon-nitrogen (but not peptide) bonds"/>
    <property type="evidence" value="ECO:0007669"/>
    <property type="project" value="InterPro"/>
</dbReference>
<name>A0A6G4UDL2_9ACTN</name>
<evidence type="ECO:0000256" key="2">
    <source>
        <dbReference type="ARBA" id="ARBA00022729"/>
    </source>
</evidence>
<dbReference type="Proteomes" id="UP000481583">
    <property type="component" value="Unassembled WGS sequence"/>
</dbReference>
<dbReference type="PANTHER" id="PTHR34216">
    <property type="match status" value="1"/>
</dbReference>
<dbReference type="PANTHER" id="PTHR34216:SF3">
    <property type="entry name" value="POLY-BETA-1,6-N-ACETYL-D-GLUCOSAMINE N-DEACETYLASE"/>
    <property type="match status" value="1"/>
</dbReference>
<keyword evidence="2" id="KW-0732">Signal</keyword>
<reference evidence="4 5" key="1">
    <citation type="submission" date="2020-02" db="EMBL/GenBank/DDBJ databases">
        <title>Whole-genome analyses of novel actinobacteria.</title>
        <authorList>
            <person name="Sahin N."/>
        </authorList>
    </citation>
    <scope>NUCLEOTIDE SEQUENCE [LARGE SCALE GENOMIC DNA]</scope>
    <source>
        <strain evidence="4 5">A7024</strain>
    </source>
</reference>
<dbReference type="EMBL" id="JAAKZV010000448">
    <property type="protein sequence ID" value="NGN70243.1"/>
    <property type="molecule type" value="Genomic_DNA"/>
</dbReference>
<comment type="subcellular location">
    <subcellularLocation>
        <location evidence="1">Secreted</location>
    </subcellularLocation>
</comment>
<dbReference type="Pfam" id="PF01522">
    <property type="entry name" value="Polysacc_deac_1"/>
    <property type="match status" value="1"/>
</dbReference>
<keyword evidence="5" id="KW-1185">Reference proteome</keyword>
<dbReference type="RefSeq" id="WP_165245869.1">
    <property type="nucleotide sequence ID" value="NZ_JAAKZV010000448.1"/>
</dbReference>
<evidence type="ECO:0000313" key="4">
    <source>
        <dbReference type="EMBL" id="NGN70243.1"/>
    </source>
</evidence>
<feature type="domain" description="NodB homology" evidence="3">
    <location>
        <begin position="56"/>
        <end position="256"/>
    </location>
</feature>